<protein>
    <submittedName>
        <fullName evidence="8">Uncharacterized protein</fullName>
    </submittedName>
</protein>
<evidence type="ECO:0000313" key="8">
    <source>
        <dbReference type="WBParaSite" id="GPLIN_000327800"/>
    </source>
</evidence>
<feature type="signal peptide" evidence="6">
    <location>
        <begin position="1"/>
        <end position="19"/>
    </location>
</feature>
<keyword evidence="2" id="KW-0328">Glycosyltransferase</keyword>
<name>A0A183BRP2_GLOPA</name>
<sequence>MYLLTLCHLFILLLEKSAALEGSPTDKKHWSDCKFKNGLLQLGNGKSHFICYESKLGTKFGTSSKVGRRFNVKKGNGGLSMNAHGVPTDSKPEASFSMELNGDDFGIITNESKQLNLTNALANFRQFGEEFQRALTLGAFMDNYRIASGLIAMEIFLSANKNGTKTVQVTEQRPECARVFLNDSNYTAQIGKRRLTFEDPVWLEMDCANGIRKRNYFPGKEGFEDAEFPLAQVRVVYKDYVFLEKELASSYSPNNWYCYSVDHKSDKQFHMRLKQLSECLPNVVVSTCEWNVDSAGHNMTRAFLDCLNLLTVPEKRWEYVAILQNHDVAIKTNREMVQIYRWLNGANDVEVTWPPGGRVNESLDWSFEAIRMFRNESRNVLDVEGFPPKLVFSKGSVASSLSRKMAEFIVYELDLTETVRSDADADAEDANDAVFERRHDV</sequence>
<keyword evidence="3" id="KW-0808">Transferase</keyword>
<dbReference type="GO" id="GO:0016020">
    <property type="term" value="C:membrane"/>
    <property type="evidence" value="ECO:0007669"/>
    <property type="project" value="UniProtKB-SubCell"/>
</dbReference>
<feature type="chain" id="PRO_5008146549" evidence="6">
    <location>
        <begin position="20"/>
        <end position="441"/>
    </location>
</feature>
<comment type="subcellular location">
    <subcellularLocation>
        <location evidence="1">Membrane</location>
        <topology evidence="1">Single-pass type II membrane protein</topology>
    </subcellularLocation>
</comment>
<dbReference type="AlphaFoldDB" id="A0A183BRP2"/>
<reference evidence="7" key="1">
    <citation type="submission" date="2013-12" db="EMBL/GenBank/DDBJ databases">
        <authorList>
            <person name="Aslett M."/>
        </authorList>
    </citation>
    <scope>NUCLEOTIDE SEQUENCE [LARGE SCALE GENOMIC DNA]</scope>
    <source>
        <strain evidence="7">Lindley</strain>
    </source>
</reference>
<evidence type="ECO:0000256" key="6">
    <source>
        <dbReference type="SAM" id="SignalP"/>
    </source>
</evidence>
<evidence type="ECO:0000256" key="3">
    <source>
        <dbReference type="ARBA" id="ARBA00022679"/>
    </source>
</evidence>
<evidence type="ECO:0000256" key="5">
    <source>
        <dbReference type="ARBA" id="ARBA00023180"/>
    </source>
</evidence>
<keyword evidence="5" id="KW-0325">Glycoprotein</keyword>
<evidence type="ECO:0000256" key="2">
    <source>
        <dbReference type="ARBA" id="ARBA00022676"/>
    </source>
</evidence>
<keyword evidence="6" id="KW-0732">Signal</keyword>
<keyword evidence="4" id="KW-0472">Membrane</keyword>
<keyword evidence="7" id="KW-1185">Reference proteome</keyword>
<dbReference type="WBParaSite" id="GPLIN_000327800">
    <property type="protein sequence ID" value="GPLIN_000327800"/>
    <property type="gene ID" value="GPLIN_000327800"/>
</dbReference>
<reference evidence="7" key="2">
    <citation type="submission" date="2014-05" db="EMBL/GenBank/DDBJ databases">
        <title>The genome and life-stage specific transcriptomes of Globodera pallida elucidate key aspects of plant parasitism by a cyst nematode.</title>
        <authorList>
            <person name="Cotton J.A."/>
            <person name="Lilley C.J."/>
            <person name="Jones L.M."/>
            <person name="Kikuchi T."/>
            <person name="Reid A.J."/>
            <person name="Thorpe P."/>
            <person name="Tsai I.J."/>
            <person name="Beasley H."/>
            <person name="Blok V."/>
            <person name="Cock P.J.A."/>
            <person name="Van den Akker S.E."/>
            <person name="Holroyd N."/>
            <person name="Hunt M."/>
            <person name="Mantelin S."/>
            <person name="Naghra H."/>
            <person name="Pain A."/>
            <person name="Palomares-Rius J.E."/>
            <person name="Zarowiecki M."/>
            <person name="Berriman M."/>
            <person name="Jones J.T."/>
            <person name="Urwin P.E."/>
        </authorList>
    </citation>
    <scope>NUCLEOTIDE SEQUENCE [LARGE SCALE GENOMIC DNA]</scope>
    <source>
        <strain evidence="7">Lindley</strain>
    </source>
</reference>
<reference evidence="8" key="3">
    <citation type="submission" date="2016-06" db="UniProtKB">
        <authorList>
            <consortium name="WormBaseParasite"/>
        </authorList>
    </citation>
    <scope>IDENTIFICATION</scope>
</reference>
<dbReference type="Pfam" id="PF02485">
    <property type="entry name" value="Branch"/>
    <property type="match status" value="1"/>
</dbReference>
<accession>A0A183BRP2</accession>
<dbReference type="PANTHER" id="PTHR46671">
    <property type="entry name" value="PROTEIN CBG11221"/>
    <property type="match status" value="1"/>
</dbReference>
<dbReference type="GO" id="GO:0016757">
    <property type="term" value="F:glycosyltransferase activity"/>
    <property type="evidence" value="ECO:0007669"/>
    <property type="project" value="UniProtKB-KW"/>
</dbReference>
<evidence type="ECO:0000256" key="1">
    <source>
        <dbReference type="ARBA" id="ARBA00004606"/>
    </source>
</evidence>
<evidence type="ECO:0000313" key="7">
    <source>
        <dbReference type="Proteomes" id="UP000050741"/>
    </source>
</evidence>
<evidence type="ECO:0000256" key="4">
    <source>
        <dbReference type="ARBA" id="ARBA00023136"/>
    </source>
</evidence>
<dbReference type="PANTHER" id="PTHR46671:SF7">
    <property type="entry name" value="CORE-2_I-BRANCHING ENZYME"/>
    <property type="match status" value="1"/>
</dbReference>
<dbReference type="InterPro" id="IPR003406">
    <property type="entry name" value="Glyco_trans_14"/>
</dbReference>
<proteinExistence type="predicted"/>
<organism evidence="7 8">
    <name type="scientific">Globodera pallida</name>
    <name type="common">Potato cyst nematode worm</name>
    <name type="synonym">Heterodera pallida</name>
    <dbReference type="NCBI Taxonomy" id="36090"/>
    <lineage>
        <taxon>Eukaryota</taxon>
        <taxon>Metazoa</taxon>
        <taxon>Ecdysozoa</taxon>
        <taxon>Nematoda</taxon>
        <taxon>Chromadorea</taxon>
        <taxon>Rhabditida</taxon>
        <taxon>Tylenchina</taxon>
        <taxon>Tylenchomorpha</taxon>
        <taxon>Tylenchoidea</taxon>
        <taxon>Heteroderidae</taxon>
        <taxon>Heteroderinae</taxon>
        <taxon>Globodera</taxon>
    </lineage>
</organism>
<dbReference type="Proteomes" id="UP000050741">
    <property type="component" value="Unassembled WGS sequence"/>
</dbReference>